<evidence type="ECO:0000313" key="3">
    <source>
        <dbReference type="Proteomes" id="UP000235994"/>
    </source>
</evidence>
<evidence type="ECO:0000313" key="2">
    <source>
        <dbReference type="EMBL" id="PND31125.1"/>
    </source>
</evidence>
<organism evidence="2 3">
    <name type="scientific">Achromobacter pulmonis</name>
    <dbReference type="NCBI Taxonomy" id="1389932"/>
    <lineage>
        <taxon>Bacteria</taxon>
        <taxon>Pseudomonadati</taxon>
        <taxon>Pseudomonadota</taxon>
        <taxon>Betaproteobacteria</taxon>
        <taxon>Burkholderiales</taxon>
        <taxon>Alcaligenaceae</taxon>
        <taxon>Achromobacter</taxon>
    </lineage>
</organism>
<dbReference type="InterPro" id="IPR010419">
    <property type="entry name" value="CO_DH_gsu"/>
</dbReference>
<dbReference type="SUPFAM" id="SSF55961">
    <property type="entry name" value="Bet v1-like"/>
    <property type="match status" value="1"/>
</dbReference>
<dbReference type="RefSeq" id="WP_102775092.1">
    <property type="nucleotide sequence ID" value="NZ_POQS01000007.1"/>
</dbReference>
<dbReference type="EMBL" id="POQS01000007">
    <property type="protein sequence ID" value="PND31125.1"/>
    <property type="molecule type" value="Genomic_DNA"/>
</dbReference>
<dbReference type="PANTHER" id="PTHR38588:SF1">
    <property type="entry name" value="BLL0334 PROTEIN"/>
    <property type="match status" value="1"/>
</dbReference>
<name>A0A2N8KCE0_9BURK</name>
<sequence length="189" mass="20689">MRIADAQWIPSTQHQTWDALTDPVVLQKCIPGCVEVVRLSPTEYAFKLRAKVAGIDTDYDGEILMSDVDPHNSCTLAFEGKGRAACLAIGTAQINLSAKDHGTRLAYTVACMAGGKLAECGESVLLKGCDKIIQKFFAAFIDHMASQPRLAPPPPPPEPEPRGLSNSRWSWIMVLLVIAVFLGYHTFYK</sequence>
<feature type="transmembrane region" description="Helical" evidence="1">
    <location>
        <begin position="169"/>
        <end position="188"/>
    </location>
</feature>
<dbReference type="AlphaFoldDB" id="A0A2N8KCE0"/>
<dbReference type="Gene3D" id="3.30.530.20">
    <property type="match status" value="1"/>
</dbReference>
<dbReference type="Pfam" id="PF06240">
    <property type="entry name" value="COXG"/>
    <property type="match status" value="1"/>
</dbReference>
<proteinExistence type="predicted"/>
<evidence type="ECO:0000256" key="1">
    <source>
        <dbReference type="SAM" id="Phobius"/>
    </source>
</evidence>
<keyword evidence="1" id="KW-0472">Membrane</keyword>
<keyword evidence="1" id="KW-0812">Transmembrane</keyword>
<keyword evidence="3" id="KW-1185">Reference proteome</keyword>
<dbReference type="InterPro" id="IPR023393">
    <property type="entry name" value="START-like_dom_sf"/>
</dbReference>
<comment type="caution">
    <text evidence="2">The sequence shown here is derived from an EMBL/GenBank/DDBJ whole genome shotgun (WGS) entry which is preliminary data.</text>
</comment>
<reference evidence="2 3" key="1">
    <citation type="submission" date="2018-01" db="EMBL/GenBank/DDBJ databases">
        <title>The draft genome of an aniline degradation strain ANB-1.</title>
        <authorList>
            <person name="Zhang L."/>
            <person name="Jiang J."/>
        </authorList>
    </citation>
    <scope>NUCLEOTIDE SEQUENCE [LARGE SCALE GENOMIC DNA]</scope>
    <source>
        <strain evidence="2 3">ANB-1</strain>
    </source>
</reference>
<dbReference type="Proteomes" id="UP000235994">
    <property type="component" value="Unassembled WGS sequence"/>
</dbReference>
<accession>A0A2N8KCE0</accession>
<gene>
    <name evidence="2" type="ORF">C1I89_25060</name>
</gene>
<keyword evidence="1" id="KW-1133">Transmembrane helix</keyword>
<dbReference type="CDD" id="cd05018">
    <property type="entry name" value="CoxG"/>
    <property type="match status" value="1"/>
</dbReference>
<dbReference type="PANTHER" id="PTHR38588">
    <property type="entry name" value="BLL0334 PROTEIN"/>
    <property type="match status" value="1"/>
</dbReference>
<protein>
    <submittedName>
        <fullName evidence="2">Carbon monoxide dehydrogenase</fullName>
    </submittedName>
</protein>